<feature type="transmembrane region" description="Helical" evidence="10">
    <location>
        <begin position="65"/>
        <end position="84"/>
    </location>
</feature>
<reference evidence="12" key="1">
    <citation type="submission" date="2023-06" db="EMBL/GenBank/DDBJ databases">
        <authorList>
            <person name="Dong H."/>
            <person name="Yin J."/>
            <person name="Li K."/>
            <person name="Qu Y."/>
        </authorList>
    </citation>
    <scope>NUCLEOTIDE SEQUENCE</scope>
    <source>
        <tissue evidence="12">Antenna</tissue>
    </source>
</reference>
<keyword evidence="9 10" id="KW-0807">Transducer</keyword>
<evidence type="ECO:0000256" key="10">
    <source>
        <dbReference type="RuleBase" id="RU351113"/>
    </source>
</evidence>
<keyword evidence="7 10" id="KW-0472">Membrane</keyword>
<evidence type="ECO:0000256" key="3">
    <source>
        <dbReference type="ARBA" id="ARBA00022606"/>
    </source>
</evidence>
<dbReference type="GO" id="GO:0005549">
    <property type="term" value="F:odorant binding"/>
    <property type="evidence" value="ECO:0007669"/>
    <property type="project" value="InterPro"/>
</dbReference>
<dbReference type="PANTHER" id="PTHR21137:SF35">
    <property type="entry name" value="ODORANT RECEPTOR 19A-RELATED"/>
    <property type="match status" value="1"/>
</dbReference>
<protein>
    <recommendedName>
        <fullName evidence="10">Odorant receptor</fullName>
    </recommendedName>
</protein>
<feature type="chain" id="PRO_5041425824" description="Odorant receptor" evidence="11">
    <location>
        <begin position="17"/>
        <end position="376"/>
    </location>
</feature>
<name>A0AA49X7Y6_HOLPA</name>
<evidence type="ECO:0000256" key="5">
    <source>
        <dbReference type="ARBA" id="ARBA00022725"/>
    </source>
</evidence>
<dbReference type="GO" id="GO:0005886">
    <property type="term" value="C:plasma membrane"/>
    <property type="evidence" value="ECO:0007669"/>
    <property type="project" value="UniProtKB-SubCell"/>
</dbReference>
<evidence type="ECO:0000256" key="9">
    <source>
        <dbReference type="ARBA" id="ARBA00023224"/>
    </source>
</evidence>
<evidence type="ECO:0000256" key="4">
    <source>
        <dbReference type="ARBA" id="ARBA00022692"/>
    </source>
</evidence>
<keyword evidence="5 10" id="KW-0552">Olfaction</keyword>
<accession>A0AA49X7Y6</accession>
<comment type="similarity">
    <text evidence="10">Belongs to the insect chemoreceptor superfamily. Heteromeric odorant receptor channel (TC 1.A.69) family.</text>
</comment>
<dbReference type="GO" id="GO:0004984">
    <property type="term" value="F:olfactory receptor activity"/>
    <property type="evidence" value="ECO:0007669"/>
    <property type="project" value="InterPro"/>
</dbReference>
<feature type="transmembrane region" description="Helical" evidence="10">
    <location>
        <begin position="281"/>
        <end position="301"/>
    </location>
</feature>
<feature type="transmembrane region" description="Helical" evidence="10">
    <location>
        <begin position="116"/>
        <end position="140"/>
    </location>
</feature>
<evidence type="ECO:0000256" key="8">
    <source>
        <dbReference type="ARBA" id="ARBA00023170"/>
    </source>
</evidence>
<feature type="transmembrane region" description="Helical" evidence="10">
    <location>
        <begin position="27"/>
        <end position="45"/>
    </location>
</feature>
<proteinExistence type="evidence at transcript level"/>
<evidence type="ECO:0000256" key="2">
    <source>
        <dbReference type="ARBA" id="ARBA00022475"/>
    </source>
</evidence>
<sequence length="376" mass="43169">MLACLHFFMTLTGVWQGKRMSVRTHQAIFYTNSFLFTYYTIGFYLHTFKIFTDDKTTIDDVIDTMFTILSATNLLYNYIAIVFLRKEFRALVDNLMNFDKYGIPKILRAYDERANVLTAFTFSYCFMAGAIIQMGAIFAYETCMEHSVRTNKDMTCGYGCKVHYPYKYQSGISQIVHVTVGVYSLSFLASSGGLFVCLFVSFVEYIIVRLDHLADMLLKVFDIEDYEDQKEALKLYVEYHILIMGLVEQTNSCLLILSTPALFIYSSIIGLSLFAILNGNIIKPSVNALGFIFTTFILSSYGQQLIMKSEAIGTAVYNSKWYHASPYLKKHAVFIITRSQKPFLMNVGFGFYFYLPLFTQIMRGAYTYMSLQINTD</sequence>
<organism evidence="12">
    <name type="scientific">Holotrichia parallela</name>
    <name type="common">Dark black chafer beetle</name>
    <name type="synonym">Pedinotrichia parallela</name>
    <dbReference type="NCBI Taxonomy" id="93412"/>
    <lineage>
        <taxon>Eukaryota</taxon>
        <taxon>Metazoa</taxon>
        <taxon>Ecdysozoa</taxon>
        <taxon>Arthropoda</taxon>
        <taxon>Hexapoda</taxon>
        <taxon>Insecta</taxon>
        <taxon>Pterygota</taxon>
        <taxon>Neoptera</taxon>
        <taxon>Endopterygota</taxon>
        <taxon>Coleoptera</taxon>
        <taxon>Polyphaga</taxon>
        <taxon>Scarabaeiformia</taxon>
        <taxon>Scarabaeidae</taxon>
        <taxon>Melolonthinae</taxon>
        <taxon>Holotrichia</taxon>
    </lineage>
</organism>
<keyword evidence="8 10" id="KW-0675">Receptor</keyword>
<keyword evidence="2" id="KW-1003">Cell membrane</keyword>
<dbReference type="AlphaFoldDB" id="A0AA49X7Y6"/>
<dbReference type="InterPro" id="IPR004117">
    <property type="entry name" value="7tm6_olfct_rcpt"/>
</dbReference>
<comment type="subcellular location">
    <subcellularLocation>
        <location evidence="1 10">Cell membrane</location>
        <topology evidence="1 10">Multi-pass membrane protein</topology>
    </subcellularLocation>
</comment>
<keyword evidence="11" id="KW-0732">Signal</keyword>
<feature type="transmembrane region" description="Helical" evidence="10">
    <location>
        <begin position="253"/>
        <end position="275"/>
    </location>
</feature>
<feature type="transmembrane region" description="Helical" evidence="10">
    <location>
        <begin position="343"/>
        <end position="362"/>
    </location>
</feature>
<evidence type="ECO:0000256" key="6">
    <source>
        <dbReference type="ARBA" id="ARBA00022989"/>
    </source>
</evidence>
<evidence type="ECO:0000256" key="7">
    <source>
        <dbReference type="ARBA" id="ARBA00023136"/>
    </source>
</evidence>
<feature type="signal peptide" evidence="11">
    <location>
        <begin position="1"/>
        <end position="16"/>
    </location>
</feature>
<dbReference type="GO" id="GO:0007165">
    <property type="term" value="P:signal transduction"/>
    <property type="evidence" value="ECO:0007669"/>
    <property type="project" value="UniProtKB-KW"/>
</dbReference>
<evidence type="ECO:0000313" key="12">
    <source>
        <dbReference type="EMBL" id="WLK66407.1"/>
    </source>
</evidence>
<keyword evidence="3 10" id="KW-0716">Sensory transduction</keyword>
<keyword evidence="4 10" id="KW-0812">Transmembrane</keyword>
<dbReference type="EMBL" id="OR199900">
    <property type="protein sequence ID" value="WLK66407.1"/>
    <property type="molecule type" value="mRNA"/>
</dbReference>
<evidence type="ECO:0000256" key="1">
    <source>
        <dbReference type="ARBA" id="ARBA00004651"/>
    </source>
</evidence>
<feature type="transmembrane region" description="Helical" evidence="10">
    <location>
        <begin position="187"/>
        <end position="208"/>
    </location>
</feature>
<evidence type="ECO:0000256" key="11">
    <source>
        <dbReference type="SAM" id="SignalP"/>
    </source>
</evidence>
<keyword evidence="6 10" id="KW-1133">Transmembrane helix</keyword>
<dbReference type="PANTHER" id="PTHR21137">
    <property type="entry name" value="ODORANT RECEPTOR"/>
    <property type="match status" value="1"/>
</dbReference>
<dbReference type="Pfam" id="PF02949">
    <property type="entry name" value="7tm_6"/>
    <property type="match status" value="1"/>
</dbReference>